<proteinExistence type="predicted"/>
<reference evidence="1" key="2">
    <citation type="journal article" date="2022" name="New Phytol.">
        <title>Evolutionary transition to the ectomycorrhizal habit in the genomes of a hyperdiverse lineage of mushroom-forming fungi.</title>
        <authorList>
            <person name="Looney B."/>
            <person name="Miyauchi S."/>
            <person name="Morin E."/>
            <person name="Drula E."/>
            <person name="Courty P.E."/>
            <person name="Kohler A."/>
            <person name="Kuo A."/>
            <person name="LaButti K."/>
            <person name="Pangilinan J."/>
            <person name="Lipzen A."/>
            <person name="Riley R."/>
            <person name="Andreopoulos W."/>
            <person name="He G."/>
            <person name="Johnson J."/>
            <person name="Nolan M."/>
            <person name="Tritt A."/>
            <person name="Barry K.W."/>
            <person name="Grigoriev I.V."/>
            <person name="Nagy L.G."/>
            <person name="Hibbett D."/>
            <person name="Henrissat B."/>
            <person name="Matheny P.B."/>
            <person name="Labbe J."/>
            <person name="Martin F.M."/>
        </authorList>
    </citation>
    <scope>NUCLEOTIDE SEQUENCE</scope>
    <source>
        <strain evidence="1">FP105234-sp</strain>
    </source>
</reference>
<sequence>MPLCTNCAHPVPHLYTVYQSAHNVRLSQCPACHELADPYVEHDGLNVVLDLILLKRAVYRHLLFNRGSPPRRVDEGQTKKDGSASGRNDNTRDADATREWARWWLVLRVGLGVVLADACTCSLPCAAVHLLTSPAVIRWSQLQPSATSDAPKQSAWTPEATETFFRVLLGCLVETFAFHAGITLSSFLVLTGLNYAARRYRPSSDSPISGVRQQLRYSHISLCLLYSSLTKFFLLLLLSIWGQPQPAPSPRPTYKHTIAIESPLLKMMWEALDDDKLDREWVVRNVLGGMATGFGLRVVLDCHPFFTTVIIMAGWAVKTAVANAVGRWVGQEAAVGDTWLAYSIP</sequence>
<name>A0ACB8SA95_9AGAM</name>
<dbReference type="Proteomes" id="UP000814033">
    <property type="component" value="Unassembled WGS sequence"/>
</dbReference>
<comment type="caution">
    <text evidence="1">The sequence shown here is derived from an EMBL/GenBank/DDBJ whole genome shotgun (WGS) entry which is preliminary data.</text>
</comment>
<gene>
    <name evidence="1" type="ORF">FA95DRAFT_1586250</name>
</gene>
<accession>A0ACB8SA95</accession>
<organism evidence="1 2">
    <name type="scientific">Auriscalpium vulgare</name>
    <dbReference type="NCBI Taxonomy" id="40419"/>
    <lineage>
        <taxon>Eukaryota</taxon>
        <taxon>Fungi</taxon>
        <taxon>Dikarya</taxon>
        <taxon>Basidiomycota</taxon>
        <taxon>Agaricomycotina</taxon>
        <taxon>Agaricomycetes</taxon>
        <taxon>Russulales</taxon>
        <taxon>Auriscalpiaceae</taxon>
        <taxon>Auriscalpium</taxon>
    </lineage>
</organism>
<evidence type="ECO:0000313" key="2">
    <source>
        <dbReference type="Proteomes" id="UP000814033"/>
    </source>
</evidence>
<keyword evidence="2" id="KW-1185">Reference proteome</keyword>
<dbReference type="EMBL" id="MU275841">
    <property type="protein sequence ID" value="KAI0053234.1"/>
    <property type="molecule type" value="Genomic_DNA"/>
</dbReference>
<protein>
    <submittedName>
        <fullName evidence="1">Arv1-domain-containing protein</fullName>
    </submittedName>
</protein>
<evidence type="ECO:0000313" key="1">
    <source>
        <dbReference type="EMBL" id="KAI0053234.1"/>
    </source>
</evidence>
<reference evidence="1" key="1">
    <citation type="submission" date="2021-02" db="EMBL/GenBank/DDBJ databases">
        <authorList>
            <consortium name="DOE Joint Genome Institute"/>
            <person name="Ahrendt S."/>
            <person name="Looney B.P."/>
            <person name="Miyauchi S."/>
            <person name="Morin E."/>
            <person name="Drula E."/>
            <person name="Courty P.E."/>
            <person name="Chicoki N."/>
            <person name="Fauchery L."/>
            <person name="Kohler A."/>
            <person name="Kuo A."/>
            <person name="Labutti K."/>
            <person name="Pangilinan J."/>
            <person name="Lipzen A."/>
            <person name="Riley R."/>
            <person name="Andreopoulos W."/>
            <person name="He G."/>
            <person name="Johnson J."/>
            <person name="Barry K.W."/>
            <person name="Grigoriev I.V."/>
            <person name="Nagy L."/>
            <person name="Hibbett D."/>
            <person name="Henrissat B."/>
            <person name="Matheny P.B."/>
            <person name="Labbe J."/>
            <person name="Martin F."/>
        </authorList>
    </citation>
    <scope>NUCLEOTIDE SEQUENCE</scope>
    <source>
        <strain evidence="1">FP105234-sp</strain>
    </source>
</reference>